<dbReference type="InterPro" id="IPR056485">
    <property type="entry name" value="ARM_KRIT1"/>
</dbReference>
<dbReference type="AlphaFoldDB" id="A0A2S4PWX5"/>
<feature type="domain" description="KRIT1 ARM-repeats" evidence="3">
    <location>
        <begin position="67"/>
        <end position="216"/>
    </location>
</feature>
<reference evidence="4 5" key="1">
    <citation type="submission" date="2017-10" db="EMBL/GenBank/DDBJ databases">
        <title>Development of genomic resources for the powdery mildew, Erysiphe pulchra.</title>
        <authorList>
            <person name="Wadl P.A."/>
            <person name="Mack B.M."/>
            <person name="Moore G."/>
            <person name="Beltz S.B."/>
        </authorList>
    </citation>
    <scope>NUCLEOTIDE SEQUENCE [LARGE SCALE GENOMIC DNA]</scope>
    <source>
        <strain evidence="4">Cflorida</strain>
    </source>
</reference>
<dbReference type="Pfam" id="PF24513">
    <property type="entry name" value="DUF7593"/>
    <property type="match status" value="1"/>
</dbReference>
<evidence type="ECO:0000313" key="5">
    <source>
        <dbReference type="Proteomes" id="UP000237438"/>
    </source>
</evidence>
<protein>
    <recommendedName>
        <fullName evidence="6">Ankyrin repeat protein</fullName>
    </recommendedName>
</protein>
<evidence type="ECO:0008006" key="6">
    <source>
        <dbReference type="Google" id="ProtNLM"/>
    </source>
</evidence>
<feature type="region of interest" description="Disordered" evidence="1">
    <location>
        <begin position="300"/>
        <end position="338"/>
    </location>
</feature>
<feature type="compositionally biased region" description="Basic and acidic residues" evidence="1">
    <location>
        <begin position="415"/>
        <end position="446"/>
    </location>
</feature>
<feature type="compositionally biased region" description="Polar residues" evidence="1">
    <location>
        <begin position="469"/>
        <end position="479"/>
    </location>
</feature>
<comment type="caution">
    <text evidence="4">The sequence shown here is derived from an EMBL/GenBank/DDBJ whole genome shotgun (WGS) entry which is preliminary data.</text>
</comment>
<feature type="compositionally biased region" description="Polar residues" evidence="1">
    <location>
        <begin position="396"/>
        <end position="405"/>
    </location>
</feature>
<proteinExistence type="predicted"/>
<name>A0A2S4PWX5_9PEZI</name>
<evidence type="ECO:0000313" key="4">
    <source>
        <dbReference type="EMBL" id="POS86550.1"/>
    </source>
</evidence>
<dbReference type="EMBL" id="PEDP01000304">
    <property type="protein sequence ID" value="POS86550.1"/>
    <property type="molecule type" value="Genomic_DNA"/>
</dbReference>
<sequence>MVAEMKQAVVPAKEKFSMNGNRRLEDIKTTDLKFSNETNHKNKSQQNSPTQYYDSQTLMSMSRKAGTARSLMKTTERVLYQKFDIDALRIAARDGDTATASRVLDVRPSSSDAQTLYNAAKGGHDAVINLLFALGDFDPDPEPMEDLPHEFSTPILAAIGKDRHLEVIKLFLGNSRFNPARRIRGETYYEIARRRAGPKWKEESMLLKSAFEAYQKLKGTTSSKVQFSGHRRDNRLSDSDLKKNLRYEDDSNSRLHKYTLGQNAKDREVRRPHHRKHLSLGLTQDGLSLAKQSLGRIKSEDYSPGALSEPELSLSDPPKQKSQGPKINSDTAIYSENRLTVKPRRKLLSRKALKDEKELERALERLRRERRASTNSIDITKGEQERPQKNSKTDSSKGNLSSNEARTSHKHKHSNHNEKEPIFEKYISEKEKHRFNVKPDMKDRLTSIESPINKHNNIESLSRQENKENSTTSYSSSEGKITKKRKIEVDKNNPFQANNSNNFQGEMLKIAHNPDVQGKKSLMIKRNKSPLIAKENKNKENFKINNYSGDRNSKIQNVEASNISSKQMKKNIDSLSDLNTKSELSPTLVIGSKDDRENNLNSIEDKRQALYSIGKEFKGEKDKRQTEGIGFKNQKNVHDLEHQRKNHEDQRLLYQEQERLKREEQDRRRANMIEQQQLELIRVEEEKIQKRLSKLPLLLKWFDQTLQPKTADIARLFSYIVGYRYDSVNTEAVGKYGADDPWMLNTHVAILLGEKDLQLSRYTAWERLVLTTPQKRGVWSTFNGIFLLLDGSLSCLRQQLPIDTQPMHEVIEKNKKQFLELDLFLVKVTEFMYIVPNFPHLRGIKMAVLYRELRTPIDADQLDVSGLIPRWQQNFRSRVDHEFAPLPKYYIDGVIIDQTEEAKTRILERPPPLDRFPRRMGLTRVYPGDSDYEEICKNQKPSKLNNSITS</sequence>
<feature type="compositionally biased region" description="Polar residues" evidence="1">
    <location>
        <begin position="320"/>
        <end position="338"/>
    </location>
</feature>
<evidence type="ECO:0000259" key="3">
    <source>
        <dbReference type="Pfam" id="PF24521"/>
    </source>
</evidence>
<gene>
    <name evidence="4" type="ORF">EPUL_003264</name>
</gene>
<evidence type="ECO:0000256" key="1">
    <source>
        <dbReference type="SAM" id="MobiDB-lite"/>
    </source>
</evidence>
<feature type="compositionally biased region" description="Basic and acidic residues" evidence="1">
    <location>
        <begin position="380"/>
        <end position="395"/>
    </location>
</feature>
<feature type="region of interest" description="Disordered" evidence="1">
    <location>
        <begin position="367"/>
        <end position="496"/>
    </location>
</feature>
<dbReference type="InterPro" id="IPR056015">
    <property type="entry name" value="DUF7593"/>
</dbReference>
<dbReference type="OrthoDB" id="194358at2759"/>
<feature type="compositionally biased region" description="Polar residues" evidence="1">
    <location>
        <begin position="44"/>
        <end position="53"/>
    </location>
</feature>
<feature type="domain" description="DUF7593" evidence="2">
    <location>
        <begin position="691"/>
        <end position="840"/>
    </location>
</feature>
<dbReference type="Proteomes" id="UP000237438">
    <property type="component" value="Unassembled WGS sequence"/>
</dbReference>
<feature type="region of interest" description="Disordered" evidence="1">
    <location>
        <begin position="30"/>
        <end position="53"/>
    </location>
</feature>
<dbReference type="Pfam" id="PF24521">
    <property type="entry name" value="Ank_KRIT1"/>
    <property type="match status" value="1"/>
</dbReference>
<organism evidence="4 5">
    <name type="scientific">Erysiphe pulchra</name>
    <dbReference type="NCBI Taxonomy" id="225359"/>
    <lineage>
        <taxon>Eukaryota</taxon>
        <taxon>Fungi</taxon>
        <taxon>Dikarya</taxon>
        <taxon>Ascomycota</taxon>
        <taxon>Pezizomycotina</taxon>
        <taxon>Leotiomycetes</taxon>
        <taxon>Erysiphales</taxon>
        <taxon>Erysiphaceae</taxon>
        <taxon>Erysiphe</taxon>
    </lineage>
</organism>
<evidence type="ECO:0000259" key="2">
    <source>
        <dbReference type="Pfam" id="PF24513"/>
    </source>
</evidence>
<accession>A0A2S4PWX5</accession>
<feature type="compositionally biased region" description="Polar residues" evidence="1">
    <location>
        <begin position="447"/>
        <end position="461"/>
    </location>
</feature>
<keyword evidence="5" id="KW-1185">Reference proteome</keyword>